<feature type="domain" description="Glycosyl transferase family 1" evidence="1">
    <location>
        <begin position="533"/>
        <end position="684"/>
    </location>
</feature>
<gene>
    <name evidence="4" type="primary">capM</name>
    <name evidence="4" type="ordered locus">KNP414_00625</name>
</gene>
<reference evidence="4 5" key="2">
    <citation type="journal article" date="2013" name="Genome Announc.">
        <title>Genome Sequence of Growth-Improving Paenibacillus mucilaginosus Strain KNP414.</title>
        <authorList>
            <person name="Lu J.J."/>
            <person name="Wang J.F."/>
            <person name="Hu X.F."/>
        </authorList>
    </citation>
    <scope>NUCLEOTIDE SEQUENCE [LARGE SCALE GENOMIC DNA]</scope>
    <source>
        <strain evidence="4 5">KNP414</strain>
    </source>
</reference>
<dbReference type="EMBL" id="CP002869">
    <property type="protein sequence ID" value="AEI39229.1"/>
    <property type="molecule type" value="Genomic_DNA"/>
</dbReference>
<evidence type="ECO:0000259" key="1">
    <source>
        <dbReference type="Pfam" id="PF00534"/>
    </source>
</evidence>
<dbReference type="Gene3D" id="3.90.550.10">
    <property type="entry name" value="Spore Coat Polysaccharide Biosynthesis Protein SpsA, Chain A"/>
    <property type="match status" value="1"/>
</dbReference>
<dbReference type="RefSeq" id="WP_013914395.1">
    <property type="nucleotide sequence ID" value="NC_015690.1"/>
</dbReference>
<dbReference type="Proteomes" id="UP000006620">
    <property type="component" value="Chromosome"/>
</dbReference>
<dbReference type="Pfam" id="PF13439">
    <property type="entry name" value="Glyco_transf_4"/>
    <property type="match status" value="1"/>
</dbReference>
<feature type="domain" description="Glycosyltransferase 2-like" evidence="2">
    <location>
        <begin position="8"/>
        <end position="140"/>
    </location>
</feature>
<evidence type="ECO:0000259" key="3">
    <source>
        <dbReference type="Pfam" id="PF13439"/>
    </source>
</evidence>
<dbReference type="GO" id="GO:0016757">
    <property type="term" value="F:glycosyltransferase activity"/>
    <property type="evidence" value="ECO:0007669"/>
    <property type="project" value="InterPro"/>
</dbReference>
<dbReference type="SUPFAM" id="SSF53756">
    <property type="entry name" value="UDP-Glycosyltransferase/glycogen phosphorylase"/>
    <property type="match status" value="1"/>
</dbReference>
<protein>
    <submittedName>
        <fullName evidence="4">CapM</fullName>
    </submittedName>
</protein>
<organism evidence="4 5">
    <name type="scientific">Paenibacillus mucilaginosus (strain KNP414)</name>
    <dbReference type="NCBI Taxonomy" id="1036673"/>
    <lineage>
        <taxon>Bacteria</taxon>
        <taxon>Bacillati</taxon>
        <taxon>Bacillota</taxon>
        <taxon>Bacilli</taxon>
        <taxon>Bacillales</taxon>
        <taxon>Paenibacillaceae</taxon>
        <taxon>Paenibacillus</taxon>
    </lineage>
</organism>
<evidence type="ECO:0000259" key="2">
    <source>
        <dbReference type="Pfam" id="PF00535"/>
    </source>
</evidence>
<dbReference type="PATRIC" id="fig|1036673.3.peg.552"/>
<dbReference type="Pfam" id="PF00534">
    <property type="entry name" value="Glycos_transf_1"/>
    <property type="match status" value="1"/>
</dbReference>
<sequence>MSDIQTISIIIPCYNQGQYLEETLCSVEASTYPYIEVIVVDDGSTNEESNLAVGQLKGHTIKGQPVHFLHQTNQGPAAARNHGASISKGEYILFLDCDDLIDPTYLEKAVWVLTKHSHLSFVYPSVQHFGAMNDVYLPRTYNYKALLEDNYIVVSSLMRKRVWSDINGFDTGMGGYEDWDFWIRAGAAGHEGYWWREPLFFYRRAASSRLVTDNGRRKMLIKELRSKHKHIYEAHFSGDKHSLSDKLVNKFRPKLAYYKWKLFVTYVRFANMFPAGFKDKVKGWIKPVIRYIFKYEETGHPQIQQEQVLNRTPIDEAIETRYQYHDNENYINLFNLNGEFTSPKNKKPSILFIVPWLVVGGADKVNLDLISKFIAKGHQVHVFTTLLNDHPWHQRFKDLTPYITHLGNVFSDIHELLDYANDYITAKGIDIIQMSNSQLGYQMAEVLRTCHPNLGIVDLNHMEEPYAPFDYFRYSVRYKDWFDHRVVITPYLKEVMVRKYGEAAGRVTVIPNGIEVPTAYELTGYSQKPNASVHIGFVGRMEEQKQPLDFVKTARIIMDHNPNVRFTMIGDGSLLPAAKNLAKALRIQDAIEFMGSRNDAPAIMKERMHIFLAPSLREGLPIVGLEALSLGIPIVATDVPGWIDLVFEGQTGFMAQVNDCTKMAEYCLRLIEDTQLRESMSKQCYELALATYALEMTSEKYLDIYKAVLQQKELSS</sequence>
<dbReference type="InterPro" id="IPR001296">
    <property type="entry name" value="Glyco_trans_1"/>
</dbReference>
<dbReference type="PANTHER" id="PTHR43685:SF2">
    <property type="entry name" value="GLYCOSYLTRANSFERASE 2-LIKE DOMAIN-CONTAINING PROTEIN"/>
    <property type="match status" value="1"/>
</dbReference>
<dbReference type="Gene3D" id="3.40.50.2000">
    <property type="entry name" value="Glycogen Phosphorylase B"/>
    <property type="match status" value="2"/>
</dbReference>
<feature type="domain" description="Glycosyltransferase subfamily 4-like N-terminal" evidence="3">
    <location>
        <begin position="359"/>
        <end position="515"/>
    </location>
</feature>
<dbReference type="InterPro" id="IPR028098">
    <property type="entry name" value="Glyco_trans_4-like_N"/>
</dbReference>
<dbReference type="InterPro" id="IPR001173">
    <property type="entry name" value="Glyco_trans_2-like"/>
</dbReference>
<evidence type="ECO:0000313" key="4">
    <source>
        <dbReference type="EMBL" id="AEI39229.1"/>
    </source>
</evidence>
<dbReference type="KEGG" id="pms:KNP414_00625"/>
<name>F8FQG8_PAEMK</name>
<dbReference type="Pfam" id="PF00535">
    <property type="entry name" value="Glycos_transf_2"/>
    <property type="match status" value="1"/>
</dbReference>
<reference evidence="5" key="1">
    <citation type="submission" date="2011-06" db="EMBL/GenBank/DDBJ databases">
        <title>Complete genome sequence of Paenibacillus mucilaginosus KNP414.</title>
        <authorList>
            <person name="Wang J."/>
            <person name="Hu S."/>
            <person name="Hu X."/>
            <person name="Zhang B."/>
            <person name="Dong D."/>
            <person name="Zhang S."/>
            <person name="Zhao K."/>
            <person name="Wu D."/>
        </authorList>
    </citation>
    <scope>NUCLEOTIDE SEQUENCE [LARGE SCALE GENOMIC DNA]</scope>
    <source>
        <strain evidence="5">KNP414</strain>
    </source>
</reference>
<dbReference type="SUPFAM" id="SSF53448">
    <property type="entry name" value="Nucleotide-diphospho-sugar transferases"/>
    <property type="match status" value="1"/>
</dbReference>
<evidence type="ECO:0000313" key="5">
    <source>
        <dbReference type="Proteomes" id="UP000006620"/>
    </source>
</evidence>
<accession>F8FQG8</accession>
<dbReference type="AlphaFoldDB" id="F8FQG8"/>
<dbReference type="HOGENOM" id="CLU_010422_0_0_9"/>
<dbReference type="PANTHER" id="PTHR43685">
    <property type="entry name" value="GLYCOSYLTRANSFERASE"/>
    <property type="match status" value="1"/>
</dbReference>
<dbReference type="InterPro" id="IPR050834">
    <property type="entry name" value="Glycosyltransf_2"/>
</dbReference>
<dbReference type="CDD" id="cd00761">
    <property type="entry name" value="Glyco_tranf_GTA_type"/>
    <property type="match status" value="1"/>
</dbReference>
<dbReference type="GO" id="GO:0044010">
    <property type="term" value="P:single-species biofilm formation"/>
    <property type="evidence" value="ECO:0007669"/>
    <property type="project" value="TreeGrafter"/>
</dbReference>
<proteinExistence type="predicted"/>
<dbReference type="CDD" id="cd03801">
    <property type="entry name" value="GT4_PimA-like"/>
    <property type="match status" value="1"/>
</dbReference>
<dbReference type="InterPro" id="IPR029044">
    <property type="entry name" value="Nucleotide-diphossugar_trans"/>
</dbReference>